<dbReference type="RefSeq" id="WP_210659375.1">
    <property type="nucleotide sequence ID" value="NZ_JAGKSP010000006.1"/>
</dbReference>
<gene>
    <name evidence="1" type="ORF">I8J30_16020</name>
</gene>
<dbReference type="EMBL" id="JAGKSP010000006">
    <property type="protein sequence ID" value="MBP3964224.1"/>
    <property type="molecule type" value="Genomic_DNA"/>
</dbReference>
<reference evidence="1 2" key="1">
    <citation type="submission" date="2021-04" db="EMBL/GenBank/DDBJ databases">
        <title>Paenibacillus sp. DLE-14 whole genome sequence.</title>
        <authorList>
            <person name="Ham Y.J."/>
        </authorList>
    </citation>
    <scope>NUCLEOTIDE SEQUENCE [LARGE SCALE GENOMIC DNA]</scope>
    <source>
        <strain evidence="1 2">DLE-14</strain>
    </source>
</reference>
<evidence type="ECO:0008006" key="3">
    <source>
        <dbReference type="Google" id="ProtNLM"/>
    </source>
</evidence>
<evidence type="ECO:0000313" key="2">
    <source>
        <dbReference type="Proteomes" id="UP000673394"/>
    </source>
</evidence>
<sequence length="172" mass="19298">MQPIYSVDLQFPKNMLPNDFERMVQEMTEATVNLLDRDDTLLFVSSQADAYAIEAFASSYKASCEHGQWVRLDESWSLNSRTFTDYGLITQSDNRYLDLLLASIVCLIPGTAHEAELASAAEQADEHAVALLKQNDGRRLLAIDRHQVSLIEGIARAYRCSSETVLEASESY</sequence>
<dbReference type="Proteomes" id="UP000673394">
    <property type="component" value="Unassembled WGS sequence"/>
</dbReference>
<protein>
    <recommendedName>
        <fullName evidence="3">DUF4303 domain-containing protein</fullName>
    </recommendedName>
</protein>
<proteinExistence type="predicted"/>
<name>A0ABS5CE16_9BACL</name>
<keyword evidence="2" id="KW-1185">Reference proteome</keyword>
<evidence type="ECO:0000313" key="1">
    <source>
        <dbReference type="EMBL" id="MBP3964224.1"/>
    </source>
</evidence>
<accession>A0ABS5CE16</accession>
<comment type="caution">
    <text evidence="1">The sequence shown here is derived from an EMBL/GenBank/DDBJ whole genome shotgun (WGS) entry which is preliminary data.</text>
</comment>
<organism evidence="1 2">
    <name type="scientific">Paenibacillus lignilyticus</name>
    <dbReference type="NCBI Taxonomy" id="1172615"/>
    <lineage>
        <taxon>Bacteria</taxon>
        <taxon>Bacillati</taxon>
        <taxon>Bacillota</taxon>
        <taxon>Bacilli</taxon>
        <taxon>Bacillales</taxon>
        <taxon>Paenibacillaceae</taxon>
        <taxon>Paenibacillus</taxon>
    </lineage>
</organism>